<sequence>MTKPNEPALSGEERFRRKRRRFWGFYVASVLASMAVAGGLGLAAGLFENGDLPGGAVIAIWIAAVLGFAWFSWWWFRRIDEVDLLDNLWASTIAFYAYVIAFGSWTILGDTQLVPPVDHGLIALFSVGVLVLAYLARKLGLR</sequence>
<evidence type="ECO:0000256" key="1">
    <source>
        <dbReference type="SAM" id="Phobius"/>
    </source>
</evidence>
<feature type="transmembrane region" description="Helical" evidence="1">
    <location>
        <begin position="88"/>
        <end position="108"/>
    </location>
</feature>
<accession>A0A3N5D736</accession>
<feature type="transmembrane region" description="Helical" evidence="1">
    <location>
        <begin position="53"/>
        <end position="76"/>
    </location>
</feature>
<dbReference type="RefSeq" id="WP_123877666.1">
    <property type="nucleotide sequence ID" value="NZ_RPFZ01000001.1"/>
</dbReference>
<keyword evidence="3" id="KW-1185">Reference proteome</keyword>
<gene>
    <name evidence="2" type="ORF">EG799_00745</name>
</gene>
<feature type="transmembrane region" description="Helical" evidence="1">
    <location>
        <begin position="23"/>
        <end position="47"/>
    </location>
</feature>
<organism evidence="2 3">
    <name type="scientific">Aurantiacibacter spongiae</name>
    <dbReference type="NCBI Taxonomy" id="2488860"/>
    <lineage>
        <taxon>Bacteria</taxon>
        <taxon>Pseudomonadati</taxon>
        <taxon>Pseudomonadota</taxon>
        <taxon>Alphaproteobacteria</taxon>
        <taxon>Sphingomonadales</taxon>
        <taxon>Erythrobacteraceae</taxon>
        <taxon>Aurantiacibacter</taxon>
    </lineage>
</organism>
<proteinExistence type="predicted"/>
<dbReference type="EMBL" id="RPFZ01000001">
    <property type="protein sequence ID" value="RPF70318.1"/>
    <property type="molecule type" value="Genomic_DNA"/>
</dbReference>
<name>A0A3N5D736_9SPHN</name>
<reference evidence="2 3" key="1">
    <citation type="submission" date="2018-11" db="EMBL/GenBank/DDBJ databases">
        <title>Erythrobacter spongiae sp. nov., isolated from a marine sponge.</title>
        <authorList>
            <person name="Zhuang L."/>
            <person name="Luo L."/>
        </authorList>
    </citation>
    <scope>NUCLEOTIDE SEQUENCE [LARGE SCALE GENOMIC DNA]</scope>
    <source>
        <strain evidence="2 3">HN-E23</strain>
    </source>
</reference>
<evidence type="ECO:0000313" key="3">
    <source>
        <dbReference type="Proteomes" id="UP000275232"/>
    </source>
</evidence>
<comment type="caution">
    <text evidence="2">The sequence shown here is derived from an EMBL/GenBank/DDBJ whole genome shotgun (WGS) entry which is preliminary data.</text>
</comment>
<dbReference type="Proteomes" id="UP000275232">
    <property type="component" value="Unassembled WGS sequence"/>
</dbReference>
<evidence type="ECO:0000313" key="2">
    <source>
        <dbReference type="EMBL" id="RPF70318.1"/>
    </source>
</evidence>
<keyword evidence="1" id="KW-0812">Transmembrane</keyword>
<keyword evidence="1" id="KW-0472">Membrane</keyword>
<feature type="transmembrane region" description="Helical" evidence="1">
    <location>
        <begin position="120"/>
        <end position="136"/>
    </location>
</feature>
<dbReference type="OrthoDB" id="7408924at2"/>
<keyword evidence="1" id="KW-1133">Transmembrane helix</keyword>
<protein>
    <submittedName>
        <fullName evidence="2">Uncharacterized protein</fullName>
    </submittedName>
</protein>
<dbReference type="AlphaFoldDB" id="A0A3N5D736"/>